<dbReference type="GO" id="GO:0016491">
    <property type="term" value="F:oxidoreductase activity"/>
    <property type="evidence" value="ECO:0007669"/>
    <property type="project" value="UniProtKB-KW"/>
</dbReference>
<sequence length="253" mass="29331">MSKWFPFQENNLLKQKVLFCFHHAGGSAAVYRSWIEKGGEFSVLPVELPGKATRMKEHFIENMSELSGYISEAVLAYAEQREIYLFGHSMGAAIAFRVAYQLENVFHRKVAALIVAGRQPPHFPNRDQYQSYMGTEVLLQEMIRISGAPEYLLKSRELQDFVLPLIRRDYKLNESFEYRNEQISSPILAYAGTYDDDAPIAIMEHWKEVTSGKFWIEPIEGNHFFVTDSKIDFLQKMIKDLDQVICKEEKCKK</sequence>
<gene>
    <name evidence="3" type="primary">lgrE_1</name>
    <name evidence="3" type="ORF">DFSSTS7063_01894</name>
</gene>
<dbReference type="InterPro" id="IPR029058">
    <property type="entry name" value="AB_hydrolase_fold"/>
</dbReference>
<protein>
    <submittedName>
        <fullName evidence="3">Linear gramicidin dehydrogenase LgrE</fullName>
        <ecNumber evidence="3">1.1.-.-</ecNumber>
    </submittedName>
</protein>
<dbReference type="EMBL" id="CABHNI010000032">
    <property type="protein sequence ID" value="VUX11557.1"/>
    <property type="molecule type" value="Genomic_DNA"/>
</dbReference>
<dbReference type="PANTHER" id="PTHR11487">
    <property type="entry name" value="THIOESTERASE"/>
    <property type="match status" value="1"/>
</dbReference>
<evidence type="ECO:0000313" key="4">
    <source>
        <dbReference type="Proteomes" id="UP000358366"/>
    </source>
</evidence>
<dbReference type="GO" id="GO:0008610">
    <property type="term" value="P:lipid biosynthetic process"/>
    <property type="evidence" value="ECO:0007669"/>
    <property type="project" value="TreeGrafter"/>
</dbReference>
<organism evidence="3 4">
    <name type="scientific">Dorea formicigenerans</name>
    <dbReference type="NCBI Taxonomy" id="39486"/>
    <lineage>
        <taxon>Bacteria</taxon>
        <taxon>Bacillati</taxon>
        <taxon>Bacillota</taxon>
        <taxon>Clostridia</taxon>
        <taxon>Lachnospirales</taxon>
        <taxon>Lachnospiraceae</taxon>
        <taxon>Dorea</taxon>
    </lineage>
</organism>
<dbReference type="RefSeq" id="WP_144124747.1">
    <property type="nucleotide sequence ID" value="NZ_CABHNI010000032.1"/>
</dbReference>
<accession>A0A564TWB3</accession>
<dbReference type="Pfam" id="PF00975">
    <property type="entry name" value="Thioesterase"/>
    <property type="match status" value="1"/>
</dbReference>
<dbReference type="EC" id="1.1.-.-" evidence="3"/>
<dbReference type="SUPFAM" id="SSF53474">
    <property type="entry name" value="alpha/beta-Hydrolases"/>
    <property type="match status" value="1"/>
</dbReference>
<feature type="domain" description="Thioesterase" evidence="2">
    <location>
        <begin position="18"/>
        <end position="229"/>
    </location>
</feature>
<evidence type="ECO:0000256" key="1">
    <source>
        <dbReference type="ARBA" id="ARBA00007169"/>
    </source>
</evidence>
<proteinExistence type="inferred from homology"/>
<comment type="similarity">
    <text evidence="1">Belongs to the thioesterase family.</text>
</comment>
<evidence type="ECO:0000259" key="2">
    <source>
        <dbReference type="Pfam" id="PF00975"/>
    </source>
</evidence>
<dbReference type="InterPro" id="IPR001031">
    <property type="entry name" value="Thioesterase"/>
</dbReference>
<evidence type="ECO:0000313" key="3">
    <source>
        <dbReference type="EMBL" id="VUX11557.1"/>
    </source>
</evidence>
<reference evidence="3 4" key="1">
    <citation type="submission" date="2019-07" db="EMBL/GenBank/DDBJ databases">
        <authorList>
            <person name="Hibberd C M."/>
            <person name="Gehrig L. J."/>
            <person name="Chang H.-W."/>
            <person name="Venkatesh S."/>
        </authorList>
    </citation>
    <scope>NUCLEOTIDE SEQUENCE [LARGE SCALE GENOMIC DNA]</scope>
    <source>
        <strain evidence="3">Dorea_formicigenerans_SSTS_Bg7063</strain>
    </source>
</reference>
<dbReference type="Proteomes" id="UP000358366">
    <property type="component" value="Unassembled WGS sequence"/>
</dbReference>
<dbReference type="InterPro" id="IPR012223">
    <property type="entry name" value="TEII"/>
</dbReference>
<dbReference type="Gene3D" id="3.40.50.1820">
    <property type="entry name" value="alpha/beta hydrolase"/>
    <property type="match status" value="1"/>
</dbReference>
<keyword evidence="3" id="KW-0560">Oxidoreductase</keyword>
<name>A0A564TWB3_9FIRM</name>
<dbReference type="AlphaFoldDB" id="A0A564TWB3"/>
<dbReference type="PANTHER" id="PTHR11487:SF0">
    <property type="entry name" value="S-ACYL FATTY ACID SYNTHASE THIOESTERASE, MEDIUM CHAIN"/>
    <property type="match status" value="1"/>
</dbReference>